<dbReference type="PANTHER" id="PTHR46695:SF5">
    <property type="entry name" value="RNA POLYMERASE-ASSOCIATED PROTEIN RTF1 HOMOLOG"/>
    <property type="match status" value="1"/>
</dbReference>
<feature type="domain" description="GYF" evidence="2">
    <location>
        <begin position="355"/>
        <end position="402"/>
    </location>
</feature>
<dbReference type="InterPro" id="IPR003169">
    <property type="entry name" value="GYF"/>
</dbReference>
<gene>
    <name evidence="3" type="ORF">WJX84_006319</name>
</gene>
<evidence type="ECO:0000256" key="1">
    <source>
        <dbReference type="SAM" id="MobiDB-lite"/>
    </source>
</evidence>
<dbReference type="Gene3D" id="3.30.1490.40">
    <property type="match status" value="2"/>
</dbReference>
<dbReference type="InterPro" id="IPR035445">
    <property type="entry name" value="GYF-like_dom_sf"/>
</dbReference>
<dbReference type="PANTHER" id="PTHR46695">
    <property type="entry name" value="ZINC FINGER CCCH DOMAIN-CONTAINING PROTEIN 44-RELATED"/>
    <property type="match status" value="1"/>
</dbReference>
<dbReference type="SMART" id="SM00444">
    <property type="entry name" value="GYF"/>
    <property type="match status" value="2"/>
</dbReference>
<name>A0AAW1SMI7_9CHLO</name>
<dbReference type="AlphaFoldDB" id="A0AAW1SMI7"/>
<dbReference type="Pfam" id="PF02213">
    <property type="entry name" value="GYF"/>
    <property type="match status" value="2"/>
</dbReference>
<feature type="compositionally biased region" description="Basic and acidic residues" evidence="1">
    <location>
        <begin position="22"/>
        <end position="33"/>
    </location>
</feature>
<protein>
    <recommendedName>
        <fullName evidence="2">GYF domain-containing protein</fullName>
    </recommendedName>
</protein>
<dbReference type="Proteomes" id="UP001485043">
    <property type="component" value="Unassembled WGS sequence"/>
</dbReference>
<comment type="caution">
    <text evidence="3">The sequence shown here is derived from an EMBL/GenBank/DDBJ whole genome shotgun (WGS) entry which is preliminary data.</text>
</comment>
<reference evidence="3 4" key="1">
    <citation type="journal article" date="2024" name="Nat. Commun.">
        <title>Phylogenomics reveals the evolutionary origins of lichenization in chlorophyte algae.</title>
        <authorList>
            <person name="Puginier C."/>
            <person name="Libourel C."/>
            <person name="Otte J."/>
            <person name="Skaloud P."/>
            <person name="Haon M."/>
            <person name="Grisel S."/>
            <person name="Petersen M."/>
            <person name="Berrin J.G."/>
            <person name="Delaux P.M."/>
            <person name="Dal Grande F."/>
            <person name="Keller J."/>
        </authorList>
    </citation>
    <scope>NUCLEOTIDE SEQUENCE [LARGE SCALE GENOMIC DNA]</scope>
    <source>
        <strain evidence="3 4">SAG 2523</strain>
    </source>
</reference>
<feature type="compositionally biased region" description="Basic and acidic residues" evidence="1">
    <location>
        <begin position="199"/>
        <end position="211"/>
    </location>
</feature>
<evidence type="ECO:0000259" key="2">
    <source>
        <dbReference type="PROSITE" id="PS50829"/>
    </source>
</evidence>
<feature type="region of interest" description="Disordered" evidence="1">
    <location>
        <begin position="1"/>
        <end position="86"/>
    </location>
</feature>
<feature type="compositionally biased region" description="Polar residues" evidence="1">
    <location>
        <begin position="294"/>
        <end position="306"/>
    </location>
</feature>
<sequence length="452" mass="49709">MRSAQLFDADRGRPNRETSSNRTDRRSNSREEPNSNVYGVEQRPGKRGSRPAAWNHDDRMASSERLVQEPQHAERASRPQMPANQRQKLWIKVTETGAREVHGEDDEADAGAVDDEETGMWQYIDPSGRTIGDYTAAKLLAWTTKGFFSGGLQVRQVGERQWSSLSDVVPKLERQAEQDAWAADASHPANALMAAEPVVRPRLDRLERGEEGPAGNRRRNRDDRQPRNAAQPTSRGRSQTKDEWGDESAEGAAWEAGAAQPKSAADANTLAEPKLPAAPQRMPASQPGRAVQPEAQQPAASKNQPVRGNAAAKPEAAAAAAAAAQQPARPAAGNIPNKNTAKRLFTAEAALGSDEPVWRYIDPQGIMQGPFPADKMVQWYNAGYLLNPALRMCGHERRIHLHPWQQPAHLPWAMVSASKLFQILRLIRAPAMRQSGQVGPQTLLPQSQQQQP</sequence>
<keyword evidence="4" id="KW-1185">Reference proteome</keyword>
<evidence type="ECO:0000313" key="4">
    <source>
        <dbReference type="Proteomes" id="UP001485043"/>
    </source>
</evidence>
<evidence type="ECO:0000313" key="3">
    <source>
        <dbReference type="EMBL" id="KAK9849367.1"/>
    </source>
</evidence>
<organism evidence="3 4">
    <name type="scientific">Apatococcus fuscideae</name>
    <dbReference type="NCBI Taxonomy" id="2026836"/>
    <lineage>
        <taxon>Eukaryota</taxon>
        <taxon>Viridiplantae</taxon>
        <taxon>Chlorophyta</taxon>
        <taxon>core chlorophytes</taxon>
        <taxon>Trebouxiophyceae</taxon>
        <taxon>Chlorellales</taxon>
        <taxon>Chlorellaceae</taxon>
        <taxon>Apatococcus</taxon>
    </lineage>
</organism>
<feature type="compositionally biased region" description="Low complexity" evidence="1">
    <location>
        <begin position="250"/>
        <end position="259"/>
    </location>
</feature>
<feature type="region of interest" description="Disordered" evidence="1">
    <location>
        <begin position="179"/>
        <end position="337"/>
    </location>
</feature>
<dbReference type="PROSITE" id="PS50829">
    <property type="entry name" value="GYF"/>
    <property type="match status" value="2"/>
</dbReference>
<dbReference type="SUPFAM" id="SSF55277">
    <property type="entry name" value="GYF domain"/>
    <property type="match status" value="2"/>
</dbReference>
<accession>A0AAW1SMI7</accession>
<proteinExistence type="predicted"/>
<dbReference type="EMBL" id="JALJOV010001348">
    <property type="protein sequence ID" value="KAK9849367.1"/>
    <property type="molecule type" value="Genomic_DNA"/>
</dbReference>
<feature type="compositionally biased region" description="Low complexity" evidence="1">
    <location>
        <begin position="310"/>
        <end position="332"/>
    </location>
</feature>
<feature type="domain" description="GYF" evidence="2">
    <location>
        <begin position="118"/>
        <end position="166"/>
    </location>
</feature>